<protein>
    <submittedName>
        <fullName evidence="2">Trypsin-like peptidase domain-containing protein</fullName>
    </submittedName>
</protein>
<dbReference type="PANTHER" id="PTHR43019">
    <property type="entry name" value="SERINE ENDOPROTEASE DEGS"/>
    <property type="match status" value="1"/>
</dbReference>
<dbReference type="InterPro" id="IPR043504">
    <property type="entry name" value="Peptidase_S1_PA_chymotrypsin"/>
</dbReference>
<accession>A0A4D7AS24</accession>
<dbReference type="RefSeq" id="WP_136959236.1">
    <property type="nucleotide sequence ID" value="NZ_CP039690.1"/>
</dbReference>
<evidence type="ECO:0000313" key="2">
    <source>
        <dbReference type="EMBL" id="QCI63779.1"/>
    </source>
</evidence>
<dbReference type="InterPro" id="IPR001940">
    <property type="entry name" value="Peptidase_S1C"/>
</dbReference>
<dbReference type="PRINTS" id="PR00834">
    <property type="entry name" value="PROTEASES2C"/>
</dbReference>
<keyword evidence="3" id="KW-1185">Reference proteome</keyword>
<gene>
    <name evidence="2" type="ORF">E8M01_05670</name>
</gene>
<feature type="compositionally biased region" description="Basic residues" evidence="1">
    <location>
        <begin position="32"/>
        <end position="51"/>
    </location>
</feature>
<evidence type="ECO:0000313" key="3">
    <source>
        <dbReference type="Proteomes" id="UP000298781"/>
    </source>
</evidence>
<dbReference type="GO" id="GO:0004252">
    <property type="term" value="F:serine-type endopeptidase activity"/>
    <property type="evidence" value="ECO:0007669"/>
    <property type="project" value="InterPro"/>
</dbReference>
<dbReference type="Pfam" id="PF13365">
    <property type="entry name" value="Trypsin_2"/>
    <property type="match status" value="1"/>
</dbReference>
<dbReference type="InterPro" id="IPR009003">
    <property type="entry name" value="Peptidase_S1_PA"/>
</dbReference>
<evidence type="ECO:0000256" key="1">
    <source>
        <dbReference type="SAM" id="MobiDB-lite"/>
    </source>
</evidence>
<dbReference type="PANTHER" id="PTHR43019:SF23">
    <property type="entry name" value="PROTEASE DO-LIKE 5, CHLOROPLASTIC"/>
    <property type="match status" value="1"/>
</dbReference>
<dbReference type="EMBL" id="CP039690">
    <property type="protein sequence ID" value="QCI63779.1"/>
    <property type="molecule type" value="Genomic_DNA"/>
</dbReference>
<reference evidence="2 3" key="1">
    <citation type="submission" date="2019-04" db="EMBL/GenBank/DDBJ databases">
        <title>Phreatobacter aquaticus sp. nov.</title>
        <authorList>
            <person name="Choi A."/>
        </authorList>
    </citation>
    <scope>NUCLEOTIDE SEQUENCE [LARGE SCALE GENOMIC DNA]</scope>
    <source>
        <strain evidence="2 3">KCTC 52518</strain>
    </source>
</reference>
<dbReference type="KEGG" id="pstg:E8M01_05670"/>
<feature type="region of interest" description="Disordered" evidence="1">
    <location>
        <begin position="1"/>
        <end position="63"/>
    </location>
</feature>
<dbReference type="Gene3D" id="2.40.10.10">
    <property type="entry name" value="Trypsin-like serine proteases"/>
    <property type="match status" value="2"/>
</dbReference>
<sequence>MSGPAPISGRRSGNAQALPNAKTAANPAIPSHRPHRRARLRRAIPSRSRRRGKDEPRTGPPAMKASIAMRLSGGRCLRAALCLFLGLVFCLVIRPAEAQPMLRIDRENASVRGWQIGLSERFGGCVATTRYTDQTTVWLGFTGEDNTAFLAFTNPNWASIEKNKEYTLVFRAATGRNWSGRFAGFEQTADEKGLVGFGLRREFILDLARSAGIQIVFERRPIARLSLSGSLSAIEGVLLCHRQFAFNPKAGEDRQTRLPPSNERPRDGASRRPGMSTGTGFFVSRDGHVLTNHHVVESCTDVSVTRLGAPPVPATVVGRDPVNDLALLATGMTPARVPSFSPRVRVGESVYIYGFPLAGLLATAGNFTIGNISALAGLRDDTRMLQHSAPTQPGNSGGALIDERGNVVGIIVSKLNVLALAQRNMDIAQNVNFAIRAGVATNFLDVNGVAGSERPSEQKLDPATLADQSREFTLQVICNR</sequence>
<dbReference type="Proteomes" id="UP000298781">
    <property type="component" value="Chromosome"/>
</dbReference>
<dbReference type="AlphaFoldDB" id="A0A4D7AS24"/>
<organism evidence="2 3">
    <name type="scientific">Phreatobacter stygius</name>
    <dbReference type="NCBI Taxonomy" id="1940610"/>
    <lineage>
        <taxon>Bacteria</taxon>
        <taxon>Pseudomonadati</taxon>
        <taxon>Pseudomonadota</taxon>
        <taxon>Alphaproteobacteria</taxon>
        <taxon>Hyphomicrobiales</taxon>
        <taxon>Phreatobacteraceae</taxon>
        <taxon>Phreatobacter</taxon>
    </lineage>
</organism>
<name>A0A4D7AS24_9HYPH</name>
<dbReference type="OrthoDB" id="1522627at2"/>
<dbReference type="GO" id="GO:0006508">
    <property type="term" value="P:proteolysis"/>
    <property type="evidence" value="ECO:0007669"/>
    <property type="project" value="InterPro"/>
</dbReference>
<dbReference type="SUPFAM" id="SSF50494">
    <property type="entry name" value="Trypsin-like serine proteases"/>
    <property type="match status" value="1"/>
</dbReference>
<proteinExistence type="predicted"/>
<feature type="region of interest" description="Disordered" evidence="1">
    <location>
        <begin position="250"/>
        <end position="277"/>
    </location>
</feature>